<reference evidence="2" key="2">
    <citation type="submission" date="2010-05" db="EMBL/GenBank/DDBJ databases">
        <title>The Genome Sequence of Magnaporthe poae strain ATCC 64411.</title>
        <authorList>
            <consortium name="The Broad Institute Genome Sequencing Platform"/>
            <consortium name="Broad Institute Genome Sequencing Center for Infectious Disease"/>
            <person name="Ma L.-J."/>
            <person name="Dead R."/>
            <person name="Young S."/>
            <person name="Zeng Q."/>
            <person name="Koehrsen M."/>
            <person name="Alvarado L."/>
            <person name="Berlin A."/>
            <person name="Chapman S.B."/>
            <person name="Chen Z."/>
            <person name="Freedman E."/>
            <person name="Gellesch M."/>
            <person name="Goldberg J."/>
            <person name="Griggs A."/>
            <person name="Gujja S."/>
            <person name="Heilman E.R."/>
            <person name="Heiman D."/>
            <person name="Hepburn T."/>
            <person name="Howarth C."/>
            <person name="Jen D."/>
            <person name="Larson L."/>
            <person name="Mehta T."/>
            <person name="Neiman D."/>
            <person name="Pearson M."/>
            <person name="Roberts A."/>
            <person name="Saif S."/>
            <person name="Shea T."/>
            <person name="Shenoy N."/>
            <person name="Sisk P."/>
            <person name="Stolte C."/>
            <person name="Sykes S."/>
            <person name="Walk T."/>
            <person name="White J."/>
            <person name="Yandava C."/>
            <person name="Haas B."/>
            <person name="Nusbaum C."/>
            <person name="Birren B."/>
        </authorList>
    </citation>
    <scope>NUCLEOTIDE SEQUENCE</scope>
    <source>
        <strain evidence="2">ATCC 64411</strain>
    </source>
</reference>
<gene>
    <name evidence="2" type="ORF">MAPG_04815</name>
</gene>
<sequence length="1332" mass="148291">MASDPVLLPVQLDAFVLNPSVCGTGEPTDKGARISPVSQPNYTFLRLDNFLLQPDVQQIELDSIKPEAARAAFMDKEYQGWVIESDYLWSLDKIPLDMDLQTDMAPFVVGQAGADVRIEQQAEVFIGRKYPLEEWKGAAAENPQAKPPNISLLRSSNQFFADFQMHNANVFSMLDNFEYAAADPKAKTGAKYLDSALANYYLIGWHWKPEVDPLWRSGRNGTHAQSLEMLFMKMMGKEPAPAGGSPSSGDPWLGAKSQLRLVCHGAMYNVLWDHANKPASVPADRFSERLRNQAVPAVSVGTTPMDALVSYCSARKGTGGDSDEVQKMEEDILAIYSLLHARDDGVEAQREAKDSIYNWAYSRDQGGTRFHFSGEDADGQPLKPHPDAVVKLRLLNQAQALLDACSRALLQYRWDVFSLWWKYVSDVSNKKDAVLNQKFKRDTDAATTKIAELEKRIKVLTSDVGKLKTDRDLSSAKPGAEPFFYRARDPTVLVGGVESGWATDFLDKVAVRLPSMVATPQEEWGLPPGLKALIALVRTKLPVEVAAAGEALLSEFHTLRNHRENAEPLPEGKQYPQFHDQKTSDKRWRDRWGNRQPWFPLYAEWEAEYTHVPWENWRLDEQTARLSANKTVRYGITTPSGKPLWEELKDKGRPLDTRVLSGRVLILPQPSFSLRAKVQQLFDSTPASVLDKYLPLEDRTALLANIDQLSYLSSPLAGFTDGLLTLSQGAHLKPENKTIDSMGAESSSAILAAVFEDAGFSAAAINRIQSNSAVTPYAARTRFFDNGYSPFKPVTHGQFRFLKFNIIDKFGQALMAINQEPKEGGPDPMYPCISDFYEPQVIVSDDGKEHANTVLMERPGLCEFMQLPPSVNQNARLNAMFVRRVRDDPPELRVPLDVPGGPSAWRPASEWENPIWGWVITNYADYGIQLFRTDGTFYREVRFGGPLGALAAPKWIPFAPDPAAPADPNTSQLDLLATRLTDREYLTGFWHMITTAQDALPPAPTAYAQFLNSIVGKPLALVNMGWSLELDGPPLEIQATNASVNKPERMLTAPPKPDDKSKFYSFQVRLGNRESEHDGLVGYFDTTAAPDKIKDAFDMGYINTFFAPDPRRNEKPLSPLRRLNSDTYPTFTPYWQAPFPTAPPYDAASVVSAQTYDDQRNRRMAVYGAIVDPFTPVHAYSSLLPPQTLQLPGWTWQAALNNMTAFFHAGPMVLVHDVGQYDGQPLTAQNWRDVPARNVALPGLGAGEWNWLQPFDLVTEEMLKGGMGSETGEASDDGEDVDDGVAPVFNAYGIEKKGNLDKPGFEKGPYTAVEGFLQLRNPLMMPKPDKPV</sequence>
<dbReference type="Proteomes" id="UP000011715">
    <property type="component" value="Unassembled WGS sequence"/>
</dbReference>
<dbReference type="EMBL" id="ADBL01001125">
    <property type="status" value="NOT_ANNOTATED_CDS"/>
    <property type="molecule type" value="Genomic_DNA"/>
</dbReference>
<name>A0A0C4DXQ9_MAGP6</name>
<reference evidence="3" key="5">
    <citation type="submission" date="2015-06" db="UniProtKB">
        <authorList>
            <consortium name="EnsemblFungi"/>
        </authorList>
    </citation>
    <scope>IDENTIFICATION</scope>
    <source>
        <strain evidence="3">ATCC 64411</strain>
    </source>
</reference>
<feature type="coiled-coil region" evidence="1">
    <location>
        <begin position="436"/>
        <end position="470"/>
    </location>
</feature>
<evidence type="ECO:0000313" key="4">
    <source>
        <dbReference type="Proteomes" id="UP000011715"/>
    </source>
</evidence>
<reference evidence="2" key="3">
    <citation type="submission" date="2011-03" db="EMBL/GenBank/DDBJ databases">
        <title>Annotation of Magnaporthe poae ATCC 64411.</title>
        <authorList>
            <person name="Ma L.-J."/>
            <person name="Dead R."/>
            <person name="Young S.K."/>
            <person name="Zeng Q."/>
            <person name="Gargeya S."/>
            <person name="Fitzgerald M."/>
            <person name="Haas B."/>
            <person name="Abouelleil A."/>
            <person name="Alvarado L."/>
            <person name="Arachchi H.M."/>
            <person name="Berlin A."/>
            <person name="Brown A."/>
            <person name="Chapman S.B."/>
            <person name="Chen Z."/>
            <person name="Dunbar C."/>
            <person name="Freedman E."/>
            <person name="Gearin G."/>
            <person name="Gellesch M."/>
            <person name="Goldberg J."/>
            <person name="Griggs A."/>
            <person name="Gujja S."/>
            <person name="Heiman D."/>
            <person name="Howarth C."/>
            <person name="Larson L."/>
            <person name="Lui A."/>
            <person name="MacDonald P.J.P."/>
            <person name="Mehta T."/>
            <person name="Montmayeur A."/>
            <person name="Murphy C."/>
            <person name="Neiman D."/>
            <person name="Pearson M."/>
            <person name="Priest M."/>
            <person name="Roberts A."/>
            <person name="Saif S."/>
            <person name="Shea T."/>
            <person name="Shenoy N."/>
            <person name="Sisk P."/>
            <person name="Stolte C."/>
            <person name="Sykes S."/>
            <person name="Yandava C."/>
            <person name="Wortman J."/>
            <person name="Nusbaum C."/>
            <person name="Birren B."/>
        </authorList>
    </citation>
    <scope>NUCLEOTIDE SEQUENCE</scope>
    <source>
        <strain evidence="2">ATCC 64411</strain>
    </source>
</reference>
<proteinExistence type="predicted"/>
<dbReference type="EnsemblFungi" id="MAPG_04815T0">
    <property type="protein sequence ID" value="MAPG_04815T0"/>
    <property type="gene ID" value="MAPG_04815"/>
</dbReference>
<dbReference type="OrthoDB" id="2992173at2759"/>
<dbReference type="EMBL" id="ADBL01001126">
    <property type="status" value="NOT_ANNOTATED_CDS"/>
    <property type="molecule type" value="Genomic_DNA"/>
</dbReference>
<keyword evidence="1" id="KW-0175">Coiled coil</keyword>
<reference evidence="3" key="4">
    <citation type="journal article" date="2015" name="G3 (Bethesda)">
        <title>Genome sequences of three phytopathogenic species of the Magnaporthaceae family of fungi.</title>
        <authorList>
            <person name="Okagaki L.H."/>
            <person name="Nunes C.C."/>
            <person name="Sailsbery J."/>
            <person name="Clay B."/>
            <person name="Brown D."/>
            <person name="John T."/>
            <person name="Oh Y."/>
            <person name="Young N."/>
            <person name="Fitzgerald M."/>
            <person name="Haas B.J."/>
            <person name="Zeng Q."/>
            <person name="Young S."/>
            <person name="Adiconis X."/>
            <person name="Fan L."/>
            <person name="Levin J.Z."/>
            <person name="Mitchell T.K."/>
            <person name="Okubara P.A."/>
            <person name="Farman M.L."/>
            <person name="Kohn L.M."/>
            <person name="Birren B."/>
            <person name="Ma L.-J."/>
            <person name="Dean R.A."/>
        </authorList>
    </citation>
    <scope>NUCLEOTIDE SEQUENCE</scope>
    <source>
        <strain evidence="3">ATCC 64411 / 73-15</strain>
    </source>
</reference>
<evidence type="ECO:0000313" key="3">
    <source>
        <dbReference type="EnsemblFungi" id="MAPG_04815T0"/>
    </source>
</evidence>
<organism evidence="3 4">
    <name type="scientific">Magnaporthiopsis poae (strain ATCC 64411 / 73-15)</name>
    <name type="common">Kentucky bluegrass fungus</name>
    <name type="synonym">Magnaporthe poae</name>
    <dbReference type="NCBI Taxonomy" id="644358"/>
    <lineage>
        <taxon>Eukaryota</taxon>
        <taxon>Fungi</taxon>
        <taxon>Dikarya</taxon>
        <taxon>Ascomycota</taxon>
        <taxon>Pezizomycotina</taxon>
        <taxon>Sordariomycetes</taxon>
        <taxon>Sordariomycetidae</taxon>
        <taxon>Magnaporthales</taxon>
        <taxon>Magnaporthaceae</taxon>
        <taxon>Magnaporthiopsis</taxon>
    </lineage>
</organism>
<accession>A0A0C4DXQ9</accession>
<dbReference type="VEuPathDB" id="FungiDB:MAPG_04815"/>
<dbReference type="eggNOG" id="ENOG502QSYK">
    <property type="taxonomic scope" value="Eukaryota"/>
</dbReference>
<dbReference type="OMA" id="FPLYAEW"/>
<dbReference type="EMBL" id="GL876969">
    <property type="protein sequence ID" value="KLU85795.1"/>
    <property type="molecule type" value="Genomic_DNA"/>
</dbReference>
<keyword evidence="4" id="KW-1185">Reference proteome</keyword>
<protein>
    <submittedName>
        <fullName evidence="2 3">Uncharacterized protein</fullName>
    </submittedName>
</protein>
<reference evidence="4" key="1">
    <citation type="submission" date="2010-05" db="EMBL/GenBank/DDBJ databases">
        <title>The genome sequence of Magnaporthe poae strain ATCC 64411.</title>
        <authorList>
            <person name="Ma L.-J."/>
            <person name="Dead R."/>
            <person name="Young S."/>
            <person name="Zeng Q."/>
            <person name="Koehrsen M."/>
            <person name="Alvarado L."/>
            <person name="Berlin A."/>
            <person name="Chapman S.B."/>
            <person name="Chen Z."/>
            <person name="Freedman E."/>
            <person name="Gellesch M."/>
            <person name="Goldberg J."/>
            <person name="Griggs A."/>
            <person name="Gujja S."/>
            <person name="Heilman E.R."/>
            <person name="Heiman D."/>
            <person name="Hepburn T."/>
            <person name="Howarth C."/>
            <person name="Jen D."/>
            <person name="Larson L."/>
            <person name="Mehta T."/>
            <person name="Neiman D."/>
            <person name="Pearson M."/>
            <person name="Roberts A."/>
            <person name="Saif S."/>
            <person name="Shea T."/>
            <person name="Shenoy N."/>
            <person name="Sisk P."/>
            <person name="Stolte C."/>
            <person name="Sykes S."/>
            <person name="Walk T."/>
            <person name="White J."/>
            <person name="Yandava C."/>
            <person name="Haas B."/>
            <person name="Nusbaum C."/>
            <person name="Birren B."/>
        </authorList>
    </citation>
    <scope>NUCLEOTIDE SEQUENCE [LARGE SCALE GENOMIC DNA]</scope>
    <source>
        <strain evidence="4">ATCC 64411 / 73-15</strain>
    </source>
</reference>
<evidence type="ECO:0000256" key="1">
    <source>
        <dbReference type="SAM" id="Coils"/>
    </source>
</evidence>
<evidence type="ECO:0000313" key="2">
    <source>
        <dbReference type="EMBL" id="KLU85795.1"/>
    </source>
</evidence>